<dbReference type="InterPro" id="IPR010802">
    <property type="entry name" value="DUF1400"/>
</dbReference>
<dbReference type="OrthoDB" id="454181at2"/>
<evidence type="ECO:0000313" key="2">
    <source>
        <dbReference type="EMBL" id="RZM82447.1"/>
    </source>
</evidence>
<reference evidence="2 3" key="1">
    <citation type="submission" date="2018-11" db="EMBL/GenBank/DDBJ databases">
        <title>Whole genome sequencing of an environmental sample.</title>
        <authorList>
            <person name="Sarangi A.N."/>
            <person name="Singh D."/>
            <person name="Tripathy S."/>
        </authorList>
    </citation>
    <scope>NUCLEOTIDE SEQUENCE [LARGE SCALE GENOMIC DNA]</scope>
    <source>
        <strain evidence="2 3">Lakshadweep</strain>
    </source>
</reference>
<keyword evidence="3" id="KW-1185">Reference proteome</keyword>
<gene>
    <name evidence="2" type="ORF">DYY88_04175</name>
</gene>
<dbReference type="GO" id="GO:0016787">
    <property type="term" value="F:hydrolase activity"/>
    <property type="evidence" value="ECO:0007669"/>
    <property type="project" value="UniProtKB-KW"/>
</dbReference>
<sequence length="184" mass="19527">MKLTGKAWVAGLAGVLASLLGQGTAAIAAEKIVLTYGPISMRVPITELEGLAETGEASGQLEQLLKLANQEPTSVQTTLTDPVPVNLTVLDLALNSLPGEWALDQVGEIIHPASGAGSRQALRSALIAAAADDNEITLLEVMQAYPTPELMVRGDRLLETYNRLYDILEPLEALADIFETDILP</sequence>
<name>A0A4Q7EH61_9CYAN</name>
<comment type="caution">
    <text evidence="2">The sequence shown here is derived from an EMBL/GenBank/DDBJ whole genome shotgun (WGS) entry which is preliminary data.</text>
</comment>
<proteinExistence type="predicted"/>
<dbReference type="AlphaFoldDB" id="A0A4Q7EH61"/>
<keyword evidence="2" id="KW-0378">Hydrolase</keyword>
<feature type="domain" description="DUF1400" evidence="1">
    <location>
        <begin position="28"/>
        <end position="151"/>
    </location>
</feature>
<organism evidence="2 3">
    <name type="scientific">Leptolyngbya iicbica LK</name>
    <dbReference type="NCBI Taxonomy" id="2294035"/>
    <lineage>
        <taxon>Bacteria</taxon>
        <taxon>Bacillati</taxon>
        <taxon>Cyanobacteriota</taxon>
        <taxon>Cyanophyceae</taxon>
        <taxon>Leptolyngbyales</taxon>
        <taxon>Leptolyngbyaceae</taxon>
        <taxon>Leptolyngbya group</taxon>
        <taxon>Leptolyngbya</taxon>
        <taxon>Leptolyngbya iicbica</taxon>
    </lineage>
</organism>
<dbReference type="RefSeq" id="WP_052288254.1">
    <property type="nucleotide sequence ID" value="NZ_QVFV01000001.1"/>
</dbReference>
<protein>
    <submittedName>
        <fullName evidence="2">Alpha/beta hydrolase</fullName>
    </submittedName>
</protein>
<evidence type="ECO:0000313" key="3">
    <source>
        <dbReference type="Proteomes" id="UP000292459"/>
    </source>
</evidence>
<accession>A0A4Q7EH61</accession>
<dbReference type="Proteomes" id="UP000292459">
    <property type="component" value="Unassembled WGS sequence"/>
</dbReference>
<evidence type="ECO:0000259" key="1">
    <source>
        <dbReference type="Pfam" id="PF07176"/>
    </source>
</evidence>
<dbReference type="EMBL" id="QVFV01000001">
    <property type="protein sequence ID" value="RZM82447.1"/>
    <property type="molecule type" value="Genomic_DNA"/>
</dbReference>
<dbReference type="Pfam" id="PF07176">
    <property type="entry name" value="DUF1400"/>
    <property type="match status" value="1"/>
</dbReference>